<feature type="transmembrane region" description="Helical" evidence="2">
    <location>
        <begin position="318"/>
        <end position="339"/>
    </location>
</feature>
<feature type="transmembrane region" description="Helical" evidence="2">
    <location>
        <begin position="223"/>
        <end position="242"/>
    </location>
</feature>
<evidence type="ECO:0000313" key="3">
    <source>
        <dbReference type="EMBL" id="CAE0407879.1"/>
    </source>
</evidence>
<keyword evidence="2" id="KW-1133">Transmembrane helix</keyword>
<evidence type="ECO:0000256" key="2">
    <source>
        <dbReference type="SAM" id="Phobius"/>
    </source>
</evidence>
<proteinExistence type="predicted"/>
<feature type="transmembrane region" description="Helical" evidence="2">
    <location>
        <begin position="192"/>
        <end position="211"/>
    </location>
</feature>
<feature type="transmembrane region" description="Helical" evidence="2">
    <location>
        <begin position="248"/>
        <end position="269"/>
    </location>
</feature>
<reference evidence="3" key="1">
    <citation type="submission" date="2021-01" db="EMBL/GenBank/DDBJ databases">
        <authorList>
            <person name="Corre E."/>
            <person name="Pelletier E."/>
            <person name="Niang G."/>
            <person name="Scheremetjew M."/>
            <person name="Finn R."/>
            <person name="Kale V."/>
            <person name="Holt S."/>
            <person name="Cochrane G."/>
            <person name="Meng A."/>
            <person name="Brown T."/>
            <person name="Cohen L."/>
        </authorList>
    </citation>
    <scope>NUCLEOTIDE SEQUENCE</scope>
    <source>
        <strain evidence="3">CCMP127</strain>
    </source>
</reference>
<evidence type="ECO:0008006" key="4">
    <source>
        <dbReference type="Google" id="ProtNLM"/>
    </source>
</evidence>
<keyword evidence="2" id="KW-0472">Membrane</keyword>
<feature type="region of interest" description="Disordered" evidence="1">
    <location>
        <begin position="366"/>
        <end position="415"/>
    </location>
</feature>
<feature type="compositionally biased region" description="Polar residues" evidence="1">
    <location>
        <begin position="369"/>
        <end position="383"/>
    </location>
</feature>
<protein>
    <recommendedName>
        <fullName evidence="4">THH1/TOM1/TOM3 domain-containing protein</fullName>
    </recommendedName>
</protein>
<feature type="transmembrane region" description="Helical" evidence="2">
    <location>
        <begin position="159"/>
        <end position="177"/>
    </location>
</feature>
<gene>
    <name evidence="3" type="ORF">ACOF00016_LOCUS5663</name>
</gene>
<evidence type="ECO:0000256" key="1">
    <source>
        <dbReference type="SAM" id="MobiDB-lite"/>
    </source>
</evidence>
<feature type="transmembrane region" description="Helical" evidence="2">
    <location>
        <begin position="74"/>
        <end position="96"/>
    </location>
</feature>
<feature type="compositionally biased region" description="Polar residues" evidence="1">
    <location>
        <begin position="400"/>
        <end position="415"/>
    </location>
</feature>
<dbReference type="EMBL" id="HBIM01006660">
    <property type="protein sequence ID" value="CAE0407879.1"/>
    <property type="molecule type" value="Transcribed_RNA"/>
</dbReference>
<organism evidence="3">
    <name type="scientific">Amphora coffeiformis</name>
    <dbReference type="NCBI Taxonomy" id="265554"/>
    <lineage>
        <taxon>Eukaryota</taxon>
        <taxon>Sar</taxon>
        <taxon>Stramenopiles</taxon>
        <taxon>Ochrophyta</taxon>
        <taxon>Bacillariophyta</taxon>
        <taxon>Bacillariophyceae</taxon>
        <taxon>Bacillariophycidae</taxon>
        <taxon>Thalassiophysales</taxon>
        <taxon>Catenulaceae</taxon>
        <taxon>Amphora</taxon>
    </lineage>
</organism>
<feature type="transmembrane region" description="Helical" evidence="2">
    <location>
        <begin position="289"/>
        <end position="312"/>
    </location>
</feature>
<name>A0A7S3P697_9STRA</name>
<keyword evidence="2" id="KW-0812">Transmembrane</keyword>
<dbReference type="AlphaFoldDB" id="A0A7S3P697"/>
<accession>A0A7S3P697</accession>
<sequence>MLLTFWSALWTHQQQDNHEHPMRLLDNINNHHVVYDDDDGGDDRFWSRSHLQKYNQTIITSTVTIRVTPREDFMVSWSILAAALWIAIGVAAWQVYKERHVDRQHQNNGNINGGMGTSSSSTSTGIGGVGGSGGGVPDSDRLMESASTAEVTRCVFRRLLLFAMLSRFICIPVMIWSDPVWCQFVGDTLPEMIFATAWTMLVTFFVQVVGIATGTGTNTTPSIVIQLTAYLVYLGLILLELVNSVASVLLYALLCCIYAALLGTIAYFLPRLLGLLMRHGPFDNLVARLVACTVVCFLLFGCHMVGFARIVVDPPQKVYWWWKYGCLEVVPAAIFLFLLRPSAHHKDRASSHAGLMHPPPHRGLIRVDSTGSSHHSNSPHLQKNGNNRKNSGGGGGGETTMLSKSPPTMYGATNV</sequence>